<reference evidence="1" key="1">
    <citation type="submission" date="2021-06" db="EMBL/GenBank/DDBJ databases">
        <authorList>
            <person name="Kallberg Y."/>
            <person name="Tangrot J."/>
            <person name="Rosling A."/>
        </authorList>
    </citation>
    <scope>NUCLEOTIDE SEQUENCE</scope>
    <source>
        <strain evidence="1">AU212A</strain>
    </source>
</reference>
<evidence type="ECO:0000313" key="1">
    <source>
        <dbReference type="EMBL" id="CAG8523087.1"/>
    </source>
</evidence>
<organism evidence="1 2">
    <name type="scientific">Scutellospora calospora</name>
    <dbReference type="NCBI Taxonomy" id="85575"/>
    <lineage>
        <taxon>Eukaryota</taxon>
        <taxon>Fungi</taxon>
        <taxon>Fungi incertae sedis</taxon>
        <taxon>Mucoromycota</taxon>
        <taxon>Glomeromycotina</taxon>
        <taxon>Glomeromycetes</taxon>
        <taxon>Diversisporales</taxon>
        <taxon>Gigasporaceae</taxon>
        <taxon>Scutellospora</taxon>
    </lineage>
</organism>
<sequence length="308" mass="34282">MEITDIINFAVGVLVSIGASIMDAAGINLLKLDHVKNSSKPIQDQRNDCGRPLWHAGLYCYILSQVFGSTIALNFLQPQWVAPLGSVSLIFNFIFARVLVGTKITKQDLWGTLVIVISVIWVVGFGGINQQNNGSGIEISRLQNWVGMTMAGVGGLLASQTLLLAKSGVKLVSSSISEHESQFTDKLSWFILLFLMFTAIFQVFCLNTALKLLDTVLVVPMFYGFYTTMGLVNTMIYLDELSEYPAWALCLIAVGIAALVYDSKGSKKHKKKPSESEDVFANFDQWLASWRKWFASWRTRFSRNKNVD</sequence>
<keyword evidence="2" id="KW-1185">Reference proteome</keyword>
<dbReference type="Proteomes" id="UP000789860">
    <property type="component" value="Unassembled WGS sequence"/>
</dbReference>
<dbReference type="EMBL" id="CAJVPM010005365">
    <property type="protein sequence ID" value="CAG8523087.1"/>
    <property type="molecule type" value="Genomic_DNA"/>
</dbReference>
<name>A0ACA9LCQ0_9GLOM</name>
<comment type="caution">
    <text evidence="1">The sequence shown here is derived from an EMBL/GenBank/DDBJ whole genome shotgun (WGS) entry which is preliminary data.</text>
</comment>
<feature type="non-terminal residue" evidence="1">
    <location>
        <position position="308"/>
    </location>
</feature>
<evidence type="ECO:0000313" key="2">
    <source>
        <dbReference type="Proteomes" id="UP000789860"/>
    </source>
</evidence>
<protein>
    <submittedName>
        <fullName evidence="1">11139_t:CDS:1</fullName>
    </submittedName>
</protein>
<accession>A0ACA9LCQ0</accession>
<gene>
    <name evidence="1" type="ORF">SCALOS_LOCUS4148</name>
</gene>
<proteinExistence type="predicted"/>